<dbReference type="InterPro" id="IPR037138">
    <property type="entry name" value="His_deacetylse_dom_sf"/>
</dbReference>
<dbReference type="Pfam" id="PF00850">
    <property type="entry name" value="Hist_deacetyl"/>
    <property type="match status" value="1"/>
</dbReference>
<evidence type="ECO:0000256" key="4">
    <source>
        <dbReference type="ARBA" id="ARBA00022801"/>
    </source>
</evidence>
<evidence type="ECO:0000256" key="3">
    <source>
        <dbReference type="ARBA" id="ARBA00022723"/>
    </source>
</evidence>
<dbReference type="GO" id="GO:0016787">
    <property type="term" value="F:hydrolase activity"/>
    <property type="evidence" value="ECO:0007669"/>
    <property type="project" value="UniProtKB-KW"/>
</dbReference>
<dbReference type="AlphaFoldDB" id="A0A160TKS2"/>
<gene>
    <name evidence="7" type="ORF">MGWOODY_Smn2930</name>
</gene>
<dbReference type="GO" id="GO:0004407">
    <property type="term" value="F:histone deacetylase activity"/>
    <property type="evidence" value="ECO:0007669"/>
    <property type="project" value="TreeGrafter"/>
</dbReference>
<protein>
    <submittedName>
        <fullName evidence="7">Deacetylases, including yeast histone deacetylase and acetoin utilization protein</fullName>
    </submittedName>
</protein>
<keyword evidence="4" id="KW-0378">Hydrolase</keyword>
<dbReference type="PANTHER" id="PTHR10625">
    <property type="entry name" value="HISTONE DEACETYLASE HDAC1-RELATED"/>
    <property type="match status" value="1"/>
</dbReference>
<dbReference type="EMBL" id="CZQE01000097">
    <property type="protein sequence ID" value="CUS43939.1"/>
    <property type="molecule type" value="Genomic_DNA"/>
</dbReference>
<accession>A0A160TKS2</accession>
<proteinExistence type="inferred from homology"/>
<dbReference type="PANTHER" id="PTHR10625:SF17">
    <property type="entry name" value="HISTONE DEACETYLASE 8"/>
    <property type="match status" value="1"/>
</dbReference>
<reference evidence="7" key="1">
    <citation type="submission" date="2015-10" db="EMBL/GenBank/DDBJ databases">
        <authorList>
            <person name="Gilbert D.G."/>
        </authorList>
    </citation>
    <scope>NUCLEOTIDE SEQUENCE</scope>
</reference>
<evidence type="ECO:0000313" key="7">
    <source>
        <dbReference type="EMBL" id="CUS43939.1"/>
    </source>
</evidence>
<dbReference type="InterPro" id="IPR023801">
    <property type="entry name" value="His_deacetylse_dom"/>
</dbReference>
<evidence type="ECO:0000259" key="6">
    <source>
        <dbReference type="Pfam" id="PF00850"/>
    </source>
</evidence>
<comment type="similarity">
    <text evidence="2">Belongs to the histone deacetylase family.</text>
</comment>
<dbReference type="InterPro" id="IPR023696">
    <property type="entry name" value="Ureohydrolase_dom_sf"/>
</dbReference>
<name>A0A160TKS2_9ZZZZ</name>
<organism evidence="7">
    <name type="scientific">hydrothermal vent metagenome</name>
    <dbReference type="NCBI Taxonomy" id="652676"/>
    <lineage>
        <taxon>unclassified sequences</taxon>
        <taxon>metagenomes</taxon>
        <taxon>ecological metagenomes</taxon>
    </lineage>
</organism>
<keyword evidence="5" id="KW-0862">Zinc</keyword>
<evidence type="ECO:0000256" key="5">
    <source>
        <dbReference type="ARBA" id="ARBA00022833"/>
    </source>
</evidence>
<sequence>MRCFFDPRQLAHAPLKELHNGGFTDYAEKPVRAEAIVETLGMLEAPTDHGDAAIRAVHDAGYLDFLRTGPARWAAAGRPGDVIGYIWPIVARRALKLDRIDALAGRYSLDASTPLTGETWDAAYWSAQSVLSALDAVQGGDRAAFALCRPPGHHAGADYLGGYCYLNTAAIAAQAARDAGARRVAILDVDYHHGNGTQDIFWTRGDVFYASIHADPATDYPFFWGHAEETGEGEGAGTTLNLPLPQGAGLDAFRAAQASALDSIARFGPDLLVVSFGADTWDGDPISFFRLATEDYAVLGGDIAARGWPTVIAMEGGYAVDALGANVASLLAGFAV</sequence>
<evidence type="ECO:0000256" key="1">
    <source>
        <dbReference type="ARBA" id="ARBA00001947"/>
    </source>
</evidence>
<dbReference type="SUPFAM" id="SSF52768">
    <property type="entry name" value="Arginase/deacetylase"/>
    <property type="match status" value="1"/>
</dbReference>
<dbReference type="GO" id="GO:0046872">
    <property type="term" value="F:metal ion binding"/>
    <property type="evidence" value="ECO:0007669"/>
    <property type="project" value="UniProtKB-KW"/>
</dbReference>
<dbReference type="PRINTS" id="PR01270">
    <property type="entry name" value="HDASUPER"/>
</dbReference>
<feature type="domain" description="Histone deacetylase" evidence="6">
    <location>
        <begin position="28"/>
        <end position="332"/>
    </location>
</feature>
<dbReference type="GO" id="GO:0040029">
    <property type="term" value="P:epigenetic regulation of gene expression"/>
    <property type="evidence" value="ECO:0007669"/>
    <property type="project" value="TreeGrafter"/>
</dbReference>
<keyword evidence="3" id="KW-0479">Metal-binding</keyword>
<comment type="cofactor">
    <cofactor evidence="1">
        <name>Zn(2+)</name>
        <dbReference type="ChEBI" id="CHEBI:29105"/>
    </cofactor>
</comment>
<dbReference type="InterPro" id="IPR000286">
    <property type="entry name" value="HDACs"/>
</dbReference>
<evidence type="ECO:0000256" key="2">
    <source>
        <dbReference type="ARBA" id="ARBA00005947"/>
    </source>
</evidence>
<dbReference type="CDD" id="cd10001">
    <property type="entry name" value="HDAC_classII_APAH"/>
    <property type="match status" value="1"/>
</dbReference>
<dbReference type="Gene3D" id="3.40.800.20">
    <property type="entry name" value="Histone deacetylase domain"/>
    <property type="match status" value="1"/>
</dbReference>